<dbReference type="Gene3D" id="2.60.40.10">
    <property type="entry name" value="Immunoglobulins"/>
    <property type="match status" value="4"/>
</dbReference>
<evidence type="ECO:0000259" key="12">
    <source>
        <dbReference type="PROSITE" id="PS51406"/>
    </source>
</evidence>
<dbReference type="Proteomes" id="UP000515150">
    <property type="component" value="Chromosome 17"/>
</dbReference>
<evidence type="ECO:0000256" key="10">
    <source>
        <dbReference type="SAM" id="SignalP"/>
    </source>
</evidence>
<dbReference type="SUPFAM" id="SSF56496">
    <property type="entry name" value="Fibrinogen C-terminal domain-like"/>
    <property type="match status" value="1"/>
</dbReference>
<dbReference type="Gene3D" id="3.90.215.10">
    <property type="entry name" value="Gamma Fibrinogen, chain A, domain 1"/>
    <property type="match status" value="1"/>
</dbReference>
<dbReference type="InterPro" id="IPR036056">
    <property type="entry name" value="Fibrinogen-like_C"/>
</dbReference>
<dbReference type="GO" id="GO:0005615">
    <property type="term" value="C:extracellular space"/>
    <property type="evidence" value="ECO:0007669"/>
    <property type="project" value="TreeGrafter"/>
</dbReference>
<dbReference type="Pfam" id="PF00041">
    <property type="entry name" value="fn3"/>
    <property type="match status" value="4"/>
</dbReference>
<dbReference type="FunFam" id="3.90.215.10:FF:000001">
    <property type="entry name" value="Tenascin isoform 1"/>
    <property type="match status" value="1"/>
</dbReference>
<accession>A0A9W2XDN9</accession>
<dbReference type="GeneID" id="114844591"/>
<feature type="domain" description="Fibronectin type-III" evidence="11">
    <location>
        <begin position="524"/>
        <end position="614"/>
    </location>
</feature>
<comment type="subcellular location">
    <subcellularLocation>
        <location evidence="1">Secreted</location>
        <location evidence="1">Extracellular space</location>
        <location evidence="1">Extracellular matrix</location>
    </subcellularLocation>
</comment>
<dbReference type="GO" id="GO:0030155">
    <property type="term" value="P:regulation of cell adhesion"/>
    <property type="evidence" value="ECO:0007669"/>
    <property type="project" value="TreeGrafter"/>
</dbReference>
<dbReference type="InterPro" id="IPR014716">
    <property type="entry name" value="Fibrinogen_a/b/g_C_1"/>
</dbReference>
<evidence type="ECO:0000256" key="4">
    <source>
        <dbReference type="ARBA" id="ARBA00022530"/>
    </source>
</evidence>
<dbReference type="GO" id="GO:0098966">
    <property type="term" value="C:perisynaptic extracellular matrix"/>
    <property type="evidence" value="ECO:0007669"/>
    <property type="project" value="TreeGrafter"/>
</dbReference>
<dbReference type="NCBIfam" id="NF040941">
    <property type="entry name" value="GGGWT_bact"/>
    <property type="match status" value="1"/>
</dbReference>
<dbReference type="PROSITE" id="PS00022">
    <property type="entry name" value="EGF_1"/>
    <property type="match status" value="2"/>
</dbReference>
<dbReference type="PANTHER" id="PTHR46708:SF12">
    <property type="entry name" value="TENASCIN N"/>
    <property type="match status" value="1"/>
</dbReference>
<dbReference type="InterPro" id="IPR036116">
    <property type="entry name" value="FN3_sf"/>
</dbReference>
<feature type="signal peptide" evidence="10">
    <location>
        <begin position="1"/>
        <end position="25"/>
    </location>
</feature>
<feature type="domain" description="Fibronectin type-III" evidence="11">
    <location>
        <begin position="346"/>
        <end position="435"/>
    </location>
</feature>
<evidence type="ECO:0000313" key="13">
    <source>
        <dbReference type="Proteomes" id="UP000515150"/>
    </source>
</evidence>
<dbReference type="CDD" id="cd00087">
    <property type="entry name" value="FReD"/>
    <property type="match status" value="1"/>
</dbReference>
<dbReference type="InterPro" id="IPR050991">
    <property type="entry name" value="ECM_Regulatory_Proteins"/>
</dbReference>
<dbReference type="FunFam" id="2.10.25.10:FF:000001">
    <property type="entry name" value="Tenascin C"/>
    <property type="match status" value="3"/>
</dbReference>
<gene>
    <name evidence="14" type="primary">tnn</name>
</gene>
<evidence type="ECO:0000313" key="14">
    <source>
        <dbReference type="RefSeq" id="XP_055359801.1"/>
    </source>
</evidence>
<dbReference type="PROSITE" id="PS00514">
    <property type="entry name" value="FIBRINOGEN_C_1"/>
    <property type="match status" value="1"/>
</dbReference>
<protein>
    <submittedName>
        <fullName evidence="14">Tenascin-N isoform X2</fullName>
    </submittedName>
</protein>
<evidence type="ECO:0000259" key="11">
    <source>
        <dbReference type="PROSITE" id="PS50853"/>
    </source>
</evidence>
<dbReference type="SMART" id="SM00186">
    <property type="entry name" value="FBG"/>
    <property type="match status" value="1"/>
</dbReference>
<dbReference type="RefSeq" id="XP_055359801.1">
    <property type="nucleotide sequence ID" value="XM_055503826.1"/>
</dbReference>
<dbReference type="CTD" id="63923"/>
<organism evidence="13 14">
    <name type="scientific">Betta splendens</name>
    <name type="common">Siamese fighting fish</name>
    <dbReference type="NCBI Taxonomy" id="158456"/>
    <lineage>
        <taxon>Eukaryota</taxon>
        <taxon>Metazoa</taxon>
        <taxon>Chordata</taxon>
        <taxon>Craniata</taxon>
        <taxon>Vertebrata</taxon>
        <taxon>Euteleostomi</taxon>
        <taxon>Actinopterygii</taxon>
        <taxon>Neopterygii</taxon>
        <taxon>Teleostei</taxon>
        <taxon>Neoteleostei</taxon>
        <taxon>Acanthomorphata</taxon>
        <taxon>Anabantaria</taxon>
        <taxon>Anabantiformes</taxon>
        <taxon>Anabantoidei</taxon>
        <taxon>Osphronemidae</taxon>
        <taxon>Betta</taxon>
    </lineage>
</organism>
<dbReference type="PANTHER" id="PTHR46708">
    <property type="entry name" value="TENASCIN"/>
    <property type="match status" value="1"/>
</dbReference>
<dbReference type="InterPro" id="IPR013783">
    <property type="entry name" value="Ig-like_fold"/>
</dbReference>
<dbReference type="SMART" id="SM00181">
    <property type="entry name" value="EGF"/>
    <property type="match status" value="4"/>
</dbReference>
<dbReference type="PROSITE" id="PS50853">
    <property type="entry name" value="FN3"/>
    <property type="match status" value="4"/>
</dbReference>
<dbReference type="CDD" id="cd00063">
    <property type="entry name" value="FN3"/>
    <property type="match status" value="4"/>
</dbReference>
<sequence length="849" mass="93099">MTTRLPLRALGLLTLLCAAFNLGSADNRDPSAPPQGVTFSHVYKIDVPGSSSCKVERQDEAGLQTETTANGENDITFRHNIRLQTPKCDCEESESFKSLLYRINGLEEEVNYLKTQCAQGCCGRGAAAGLDTGCGGHGSYQHDSCSCLCDPGWEGPDCSEASCPDFCNDNGRCVDGRCVCHEGFAGDDCGRAACPGDCSDKGLCVDGRCVCFPQFGGEDCGVRRCPGDCAGNGRCVDGRCVCEEGFHGEDCSSVSGPQGLRLVQVTDTSLLVEWESVRGAEYYVLSYHSKGDASGRAQVRIPNTETSYLITGLTPGVTYIVDVHAVVKEIQSEADQIEATTDVSAVDDIQVLGQTDVTIQVDWKNPLAEVDHFRLRHTDPAGQEEELSVQRSQEARTKYTIVGLYPGTEYLISVQAIKGSSEGKPSSVKGATDVDAPTNLVTTKVTEDTATVSWDRVKADIEGYMLSYSSAEGSSSEIPVGRDSSSHKLIGLRPGVVYTVYIWAFRGDRVSRKSSTEAETDIDAPKDLKAADVTLESAVLNWTPPLADIEGYILTYRDEAGSMETVEKQIGATDRTFSISGLEMGTRYIVTIIAYRGNKRSKMVESIFKTAGLLNPFPMDCIQILKNGNKKSGIYTIYINNNRSRPIEVYCDMDTDGGGWLMLQRRTSGKLDFMKRWRQYIEGFGDMTDEFWIGLGKIYDLTSTPTQYELRFDLGLGSERAYAVYDDFKIAPVKQKFKLTIGKYRGTAGDAMTYHQGRPWTTIDSDNDIALGNCALTHRGAWWYKNCHLANLNGKWGDNRHSLGVNWEPWKGHLTSLDFTEMKIRPVGAASGRKRRWAAARGRSGGLRD</sequence>
<reference evidence="14" key="1">
    <citation type="submission" date="2025-08" db="UniProtKB">
        <authorList>
            <consortium name="RefSeq"/>
        </authorList>
    </citation>
    <scope>IDENTIFICATION</scope>
</reference>
<evidence type="ECO:0000256" key="6">
    <source>
        <dbReference type="ARBA" id="ARBA00022729"/>
    </source>
</evidence>
<keyword evidence="5" id="KW-0245">EGF-like domain</keyword>
<dbReference type="PROSITE" id="PS51406">
    <property type="entry name" value="FIBRINOGEN_C_2"/>
    <property type="match status" value="1"/>
</dbReference>
<evidence type="ECO:0000256" key="1">
    <source>
        <dbReference type="ARBA" id="ARBA00004498"/>
    </source>
</evidence>
<evidence type="ECO:0000256" key="2">
    <source>
        <dbReference type="ARBA" id="ARBA00008673"/>
    </source>
</evidence>
<dbReference type="SMART" id="SM00060">
    <property type="entry name" value="FN3"/>
    <property type="match status" value="4"/>
</dbReference>
<dbReference type="Pfam" id="PF00147">
    <property type="entry name" value="Fibrinogen_C"/>
    <property type="match status" value="1"/>
</dbReference>
<dbReference type="Pfam" id="PF23106">
    <property type="entry name" value="EGF_Teneurin"/>
    <property type="match status" value="4"/>
</dbReference>
<evidence type="ECO:0000256" key="7">
    <source>
        <dbReference type="ARBA" id="ARBA00022737"/>
    </source>
</evidence>
<evidence type="ECO:0000256" key="3">
    <source>
        <dbReference type="ARBA" id="ARBA00022525"/>
    </source>
</evidence>
<dbReference type="InterPro" id="IPR000742">
    <property type="entry name" value="EGF"/>
</dbReference>
<evidence type="ECO:0000256" key="9">
    <source>
        <dbReference type="ARBA" id="ARBA00023180"/>
    </source>
</evidence>
<evidence type="ECO:0000256" key="8">
    <source>
        <dbReference type="ARBA" id="ARBA00023157"/>
    </source>
</evidence>
<dbReference type="PROSITE" id="PS01186">
    <property type="entry name" value="EGF_2"/>
    <property type="match status" value="2"/>
</dbReference>
<feature type="domain" description="Fibrinogen C-terminal" evidence="12">
    <location>
        <begin position="612"/>
        <end position="828"/>
    </location>
</feature>
<feature type="chain" id="PRO_5040770381" evidence="10">
    <location>
        <begin position="26"/>
        <end position="849"/>
    </location>
</feature>
<keyword evidence="9" id="KW-0325">Glycoprotein</keyword>
<keyword evidence="3" id="KW-0964">Secreted</keyword>
<dbReference type="InterPro" id="IPR020837">
    <property type="entry name" value="Fibrinogen_CS"/>
</dbReference>
<keyword evidence="7" id="KW-0677">Repeat</keyword>
<dbReference type="InterPro" id="IPR002181">
    <property type="entry name" value="Fibrinogen_a/b/g_C_dom"/>
</dbReference>
<keyword evidence="4" id="KW-0272">Extracellular matrix</keyword>
<feature type="domain" description="Fibronectin type-III" evidence="11">
    <location>
        <begin position="436"/>
        <end position="523"/>
    </location>
</feature>
<evidence type="ECO:0000256" key="5">
    <source>
        <dbReference type="ARBA" id="ARBA00022536"/>
    </source>
</evidence>
<dbReference type="InterPro" id="IPR003961">
    <property type="entry name" value="FN3_dom"/>
</dbReference>
<keyword evidence="8" id="KW-1015">Disulfide bond</keyword>
<name>A0A9W2XDN9_BETSP</name>
<comment type="similarity">
    <text evidence="2">Belongs to the tenascin family.</text>
</comment>
<keyword evidence="13" id="KW-1185">Reference proteome</keyword>
<dbReference type="SUPFAM" id="SSF49265">
    <property type="entry name" value="Fibronectin type III"/>
    <property type="match status" value="2"/>
</dbReference>
<dbReference type="AlphaFoldDB" id="A0A9W2XDN9"/>
<feature type="domain" description="Fibronectin type-III" evidence="11">
    <location>
        <begin position="256"/>
        <end position="345"/>
    </location>
</feature>
<proteinExistence type="inferred from homology"/>
<keyword evidence="6 10" id="KW-0732">Signal</keyword>
<dbReference type="Gene3D" id="2.10.25.10">
    <property type="entry name" value="Laminin"/>
    <property type="match status" value="3"/>
</dbReference>